<proteinExistence type="predicted"/>
<evidence type="ECO:0000259" key="1">
    <source>
        <dbReference type="Pfam" id="PF13276"/>
    </source>
</evidence>
<name>A0ABS1W9Z2_9GAMM</name>
<reference evidence="2 3" key="1">
    <citation type="submission" date="2020-12" db="EMBL/GenBank/DDBJ databases">
        <title>WGS of Legionella: environmental sample.</title>
        <authorList>
            <person name="Cristino S."/>
            <person name="Girolamini L."/>
            <person name="Salaris S."/>
            <person name="Pascale M.R."/>
            <person name="Mazzotta M."/>
            <person name="Orsini M."/>
            <person name="Grottola A."/>
        </authorList>
    </citation>
    <scope>NUCLEOTIDE SEQUENCE [LARGE SCALE GENOMIC DNA]</scope>
    <source>
        <strain evidence="2 3">30cs62</strain>
    </source>
</reference>
<sequence>MRVNRSGYYRYLKKSSLPKQDGDMRLHVEIKALHKQTDKSYGSRRISKALKAKGLNVGRYKTRSLMKEMGLECKKRRRFKVTTQSKHHFPIAENKFNRVFNVNQPNRV</sequence>
<dbReference type="RefSeq" id="WP_203110855.1">
    <property type="nucleotide sequence ID" value="NZ_JADOBG010000020.1"/>
</dbReference>
<dbReference type="EMBL" id="JADWVN010000009">
    <property type="protein sequence ID" value="MBL7526178.1"/>
    <property type="molecule type" value="Genomic_DNA"/>
</dbReference>
<dbReference type="Pfam" id="PF13276">
    <property type="entry name" value="HTH_21"/>
    <property type="match status" value="1"/>
</dbReference>
<evidence type="ECO:0000313" key="3">
    <source>
        <dbReference type="Proteomes" id="UP000809910"/>
    </source>
</evidence>
<evidence type="ECO:0000313" key="2">
    <source>
        <dbReference type="EMBL" id="MBL7526178.1"/>
    </source>
</evidence>
<comment type="caution">
    <text evidence="2">The sequence shown here is derived from an EMBL/GenBank/DDBJ whole genome shotgun (WGS) entry which is preliminary data.</text>
</comment>
<keyword evidence="3" id="KW-1185">Reference proteome</keyword>
<dbReference type="InterPro" id="IPR025948">
    <property type="entry name" value="HTH-like_dom"/>
</dbReference>
<protein>
    <submittedName>
        <fullName evidence="2">IS3 family transposase</fullName>
    </submittedName>
</protein>
<feature type="domain" description="HTH-like" evidence="1">
    <location>
        <begin position="26"/>
        <end position="79"/>
    </location>
</feature>
<dbReference type="InterPro" id="IPR050900">
    <property type="entry name" value="Transposase_IS3/IS150/IS904"/>
</dbReference>
<accession>A0ABS1W9Z2</accession>
<dbReference type="PANTHER" id="PTHR46889">
    <property type="entry name" value="TRANSPOSASE INSF FOR INSERTION SEQUENCE IS3B-RELATED"/>
    <property type="match status" value="1"/>
</dbReference>
<organism evidence="2 3">
    <name type="scientific">Legionella bononiensis</name>
    <dbReference type="NCBI Taxonomy" id="2793102"/>
    <lineage>
        <taxon>Bacteria</taxon>
        <taxon>Pseudomonadati</taxon>
        <taxon>Pseudomonadota</taxon>
        <taxon>Gammaproteobacteria</taxon>
        <taxon>Legionellales</taxon>
        <taxon>Legionellaceae</taxon>
        <taxon>Legionella</taxon>
    </lineage>
</organism>
<dbReference type="Proteomes" id="UP000809910">
    <property type="component" value="Unassembled WGS sequence"/>
</dbReference>
<dbReference type="PANTHER" id="PTHR46889:SF4">
    <property type="entry name" value="TRANSPOSASE INSO FOR INSERTION SEQUENCE ELEMENT IS911B-RELATED"/>
    <property type="match status" value="1"/>
</dbReference>
<gene>
    <name evidence="2" type="ORF">I5282_06285</name>
</gene>